<gene>
    <name evidence="1" type="ORF">MD535_06585</name>
</gene>
<organism evidence="1 2">
    <name type="scientific">Vibrio qingdaonensis</name>
    <dbReference type="NCBI Taxonomy" id="2829491"/>
    <lineage>
        <taxon>Bacteria</taxon>
        <taxon>Pseudomonadati</taxon>
        <taxon>Pseudomonadota</taxon>
        <taxon>Gammaproteobacteria</taxon>
        <taxon>Vibrionales</taxon>
        <taxon>Vibrionaceae</taxon>
        <taxon>Vibrio</taxon>
    </lineage>
</organism>
<protein>
    <submittedName>
        <fullName evidence="1">VOC family protein</fullName>
    </submittedName>
</protein>
<dbReference type="RefSeq" id="WP_265674087.1">
    <property type="nucleotide sequence ID" value="NZ_JAKRRY010000006.1"/>
</dbReference>
<evidence type="ECO:0000313" key="1">
    <source>
        <dbReference type="EMBL" id="MCW8345675.1"/>
    </source>
</evidence>
<proteinExistence type="predicted"/>
<keyword evidence="2" id="KW-1185">Reference proteome</keyword>
<dbReference type="Proteomes" id="UP001155587">
    <property type="component" value="Unassembled WGS sequence"/>
</dbReference>
<accession>A0A9X3CNL7</accession>
<dbReference type="Gene3D" id="3.10.180.10">
    <property type="entry name" value="2,3-Dihydroxybiphenyl 1,2-Dioxygenase, domain 1"/>
    <property type="match status" value="1"/>
</dbReference>
<dbReference type="InterPro" id="IPR029068">
    <property type="entry name" value="Glyas_Bleomycin-R_OHBP_Dase"/>
</dbReference>
<name>A0A9X3CNL7_9VIBR</name>
<reference evidence="1" key="1">
    <citation type="submission" date="2022-02" db="EMBL/GenBank/DDBJ databases">
        <title>Vibrio sp. nov, a new bacterium isolated from seawater.</title>
        <authorList>
            <person name="Yuan Y."/>
        </authorList>
    </citation>
    <scope>NUCLEOTIDE SEQUENCE</scope>
    <source>
        <strain evidence="1">ZSDZ65</strain>
    </source>
</reference>
<dbReference type="SUPFAM" id="SSF54593">
    <property type="entry name" value="Glyoxalase/Bleomycin resistance protein/Dihydroxybiphenyl dioxygenase"/>
    <property type="match status" value="1"/>
</dbReference>
<dbReference type="AlphaFoldDB" id="A0A9X3CNL7"/>
<comment type="caution">
    <text evidence="1">The sequence shown here is derived from an EMBL/GenBank/DDBJ whole genome shotgun (WGS) entry which is preliminary data.</text>
</comment>
<sequence>MNSYVEHANIAVIDPKKTVRFLMAALPEWQIRGQGEYQDALGHKVEWFHVGTDDSYLALASNGKGQAPDWQTNYTGVKHVGIAVPDLDSLEKRLENVGYALDHRGADHPHRKNAYYMEDHNLQFEFIEYLSQRPSEKNDYRL</sequence>
<dbReference type="EMBL" id="JAKRRY010000006">
    <property type="protein sequence ID" value="MCW8345675.1"/>
    <property type="molecule type" value="Genomic_DNA"/>
</dbReference>
<evidence type="ECO:0000313" key="2">
    <source>
        <dbReference type="Proteomes" id="UP001155587"/>
    </source>
</evidence>